<dbReference type="AlphaFoldDB" id="A0A318NFY0"/>
<feature type="transmembrane region" description="Helical" evidence="1">
    <location>
        <begin position="102"/>
        <end position="122"/>
    </location>
</feature>
<protein>
    <submittedName>
        <fullName evidence="2">Uncharacterized protein</fullName>
    </submittedName>
</protein>
<reference evidence="2 3" key="1">
    <citation type="submission" date="2018-03" db="EMBL/GenBank/DDBJ databases">
        <title>Bioinformatic expansion and discovery of thiopeptide antibiotics.</title>
        <authorList>
            <person name="Schwalen C.J."/>
            <person name="Hudson G.A."/>
            <person name="Mitchell D.A."/>
        </authorList>
    </citation>
    <scope>NUCLEOTIDE SEQUENCE [LARGE SCALE GENOMIC DNA]</scope>
    <source>
        <strain evidence="2 3">NRRL 8041</strain>
    </source>
</reference>
<name>A0A318NFY0_9ACTN</name>
<organism evidence="2 3">
    <name type="scientific">Micromonospora arborensis</name>
    <dbReference type="NCBI Taxonomy" id="2116518"/>
    <lineage>
        <taxon>Bacteria</taxon>
        <taxon>Bacillati</taxon>
        <taxon>Actinomycetota</taxon>
        <taxon>Actinomycetes</taxon>
        <taxon>Micromonosporales</taxon>
        <taxon>Micromonosporaceae</taxon>
        <taxon>Micromonospora</taxon>
    </lineage>
</organism>
<keyword evidence="1" id="KW-1133">Transmembrane helix</keyword>
<keyword evidence="1" id="KW-0472">Membrane</keyword>
<feature type="transmembrane region" description="Helical" evidence="1">
    <location>
        <begin position="170"/>
        <end position="187"/>
    </location>
</feature>
<comment type="caution">
    <text evidence="2">The sequence shown here is derived from an EMBL/GenBank/DDBJ whole genome shotgun (WGS) entry which is preliminary data.</text>
</comment>
<gene>
    <name evidence="2" type="ORF">C7C45_27705</name>
</gene>
<accession>A0A318NFY0</accession>
<dbReference type="EMBL" id="PYBV01000042">
    <property type="protein sequence ID" value="PYC65668.1"/>
    <property type="molecule type" value="Genomic_DNA"/>
</dbReference>
<evidence type="ECO:0000256" key="1">
    <source>
        <dbReference type="SAM" id="Phobius"/>
    </source>
</evidence>
<feature type="transmembrane region" description="Helical" evidence="1">
    <location>
        <begin position="76"/>
        <end position="96"/>
    </location>
</feature>
<proteinExistence type="predicted"/>
<keyword evidence="1" id="KW-0812">Transmembrane</keyword>
<evidence type="ECO:0000313" key="3">
    <source>
        <dbReference type="Proteomes" id="UP000248333"/>
    </source>
</evidence>
<keyword evidence="3" id="KW-1185">Reference proteome</keyword>
<dbReference type="Proteomes" id="UP000248333">
    <property type="component" value="Unassembled WGS sequence"/>
</dbReference>
<evidence type="ECO:0000313" key="2">
    <source>
        <dbReference type="EMBL" id="PYC65668.1"/>
    </source>
</evidence>
<sequence>MLTAMAVRLRGILRTHPGVTAVVATKSVSPTVAQQIADRIGPPLLTVAYFAMTTLVDLAPLNNVTAATRREKTIEVAVNAPVMTLPAVLVLVAATLHTVVPAYAAAGLELLIVLGGLALWWLPYLAGVTVPWATAGTGETWAQLHARTYARTIVVLPRIGNRPRPNLEHMILHSLLLAAAAVTFAYASNI</sequence>